<dbReference type="eggNOG" id="KOG3695">
    <property type="taxonomic scope" value="Eukaryota"/>
</dbReference>
<protein>
    <recommendedName>
        <fullName evidence="2">FHF complex subunit HOOK-interacting protein C-terminal domain-containing protein</fullName>
    </recommendedName>
</protein>
<dbReference type="InterPro" id="IPR045669">
    <property type="entry name" value="FHIP_C"/>
</dbReference>
<dbReference type="InParanoid" id="H2ZI70"/>
<evidence type="ECO:0000313" key="3">
    <source>
        <dbReference type="Ensembl" id="ENSCSAVP00000017286.1"/>
    </source>
</evidence>
<reference evidence="3" key="3">
    <citation type="submission" date="2025-09" db="UniProtKB">
        <authorList>
            <consortium name="Ensembl"/>
        </authorList>
    </citation>
    <scope>IDENTIFICATION</scope>
</reference>
<dbReference type="OMA" id="NAVYACI"/>
<reference evidence="4" key="1">
    <citation type="submission" date="2003-08" db="EMBL/GenBank/DDBJ databases">
        <authorList>
            <person name="Birren B."/>
            <person name="Nusbaum C."/>
            <person name="Abebe A."/>
            <person name="Abouelleil A."/>
            <person name="Adekoya E."/>
            <person name="Ait-zahra M."/>
            <person name="Allen N."/>
            <person name="Allen T."/>
            <person name="An P."/>
            <person name="Anderson M."/>
            <person name="Anderson S."/>
            <person name="Arachchi H."/>
            <person name="Armbruster J."/>
            <person name="Bachantsang P."/>
            <person name="Baldwin J."/>
            <person name="Barry A."/>
            <person name="Bayul T."/>
            <person name="Blitshsteyn B."/>
            <person name="Bloom T."/>
            <person name="Blye J."/>
            <person name="Boguslavskiy L."/>
            <person name="Borowsky M."/>
            <person name="Boukhgalter B."/>
            <person name="Brunache A."/>
            <person name="Butler J."/>
            <person name="Calixte N."/>
            <person name="Calvo S."/>
            <person name="Camarata J."/>
            <person name="Campo K."/>
            <person name="Chang J."/>
            <person name="Cheshatsang Y."/>
            <person name="Citroen M."/>
            <person name="Collymore A."/>
            <person name="Considine T."/>
            <person name="Cook A."/>
            <person name="Cooke P."/>
            <person name="Corum B."/>
            <person name="Cuomo C."/>
            <person name="David R."/>
            <person name="Dawoe T."/>
            <person name="Degray S."/>
            <person name="Dodge S."/>
            <person name="Dooley K."/>
            <person name="Dorje P."/>
            <person name="Dorjee K."/>
            <person name="Dorris L."/>
            <person name="Duffey N."/>
            <person name="Dupes A."/>
            <person name="Elkins T."/>
            <person name="Engels R."/>
            <person name="Erickson J."/>
            <person name="Farina A."/>
            <person name="Faro S."/>
            <person name="Ferreira P."/>
            <person name="Fischer H."/>
            <person name="Fitzgerald M."/>
            <person name="Foley K."/>
            <person name="Gage D."/>
            <person name="Galagan J."/>
            <person name="Gearin G."/>
            <person name="Gnerre S."/>
            <person name="Gnirke A."/>
            <person name="Goyette A."/>
            <person name="Graham J."/>
            <person name="Grandbois E."/>
            <person name="Gyaltsen K."/>
            <person name="Hafez N."/>
            <person name="Hagopian D."/>
            <person name="Hagos B."/>
            <person name="Hall J."/>
            <person name="Hatcher B."/>
            <person name="Heller A."/>
            <person name="Higgins H."/>
            <person name="Honan T."/>
            <person name="Horn A."/>
            <person name="Houde N."/>
            <person name="Hughes L."/>
            <person name="Hulme W."/>
            <person name="Husby E."/>
            <person name="Iliev I."/>
            <person name="Jaffe D."/>
            <person name="Jones C."/>
            <person name="Kamal M."/>
            <person name="Kamat A."/>
            <person name="Kamvysselis M."/>
            <person name="Karlsson E."/>
            <person name="Kells C."/>
            <person name="Kieu A."/>
            <person name="Kisner P."/>
            <person name="Kodira C."/>
            <person name="Kulbokas E."/>
            <person name="Labutti K."/>
            <person name="Lama D."/>
            <person name="Landers T."/>
            <person name="Leger J."/>
            <person name="Levine S."/>
            <person name="Lewis D."/>
            <person name="Lewis T."/>
            <person name="Lindblad-toh K."/>
            <person name="Liu X."/>
            <person name="Lokyitsang T."/>
            <person name="Lokyitsang Y."/>
            <person name="Lucien O."/>
            <person name="Lui A."/>
            <person name="Ma L.J."/>
            <person name="Mabbitt R."/>
            <person name="Macdonald J."/>
            <person name="Maclean C."/>
            <person name="Major J."/>
            <person name="Manning J."/>
            <person name="Marabella R."/>
            <person name="Maru K."/>
            <person name="Matthews C."/>
            <person name="Mauceli E."/>
            <person name="Mccarthy M."/>
            <person name="Mcdonough S."/>
            <person name="Mcghee T."/>
            <person name="Meldrim J."/>
            <person name="Meneus L."/>
            <person name="Mesirov J."/>
            <person name="Mihalev A."/>
            <person name="Mihova T."/>
            <person name="Mikkelsen T."/>
            <person name="Mlenga V."/>
            <person name="Moru K."/>
            <person name="Mozes J."/>
            <person name="Mulrain L."/>
            <person name="Munson G."/>
            <person name="Naylor J."/>
            <person name="Newes C."/>
            <person name="Nguyen C."/>
            <person name="Nguyen N."/>
            <person name="Nguyen T."/>
            <person name="Nicol R."/>
            <person name="Nielsen C."/>
            <person name="Nizzari M."/>
            <person name="Norbu C."/>
            <person name="Norbu N."/>
            <person name="O'donnell P."/>
            <person name="Okoawo O."/>
            <person name="O'leary S."/>
            <person name="Omotosho B."/>
            <person name="O'neill K."/>
            <person name="Osman S."/>
            <person name="Parker S."/>
            <person name="Perrin D."/>
            <person name="Phunkhang P."/>
            <person name="Piqani B."/>
            <person name="Purcell S."/>
            <person name="Rachupka T."/>
            <person name="Ramasamy U."/>
            <person name="Rameau R."/>
            <person name="Ray V."/>
            <person name="Raymond C."/>
            <person name="Retta R."/>
            <person name="Richardson S."/>
            <person name="Rise C."/>
            <person name="Rodriguez J."/>
            <person name="Rogers J."/>
            <person name="Rogov P."/>
            <person name="Rutman M."/>
            <person name="Schupbach R."/>
            <person name="Seaman C."/>
            <person name="Settipalli S."/>
            <person name="Sharpe T."/>
            <person name="Sheridan J."/>
            <person name="Sherpa N."/>
            <person name="Shi J."/>
            <person name="Smirnov S."/>
            <person name="Smith C."/>
            <person name="Sougnez C."/>
            <person name="Spencer B."/>
            <person name="Stalker J."/>
            <person name="Stange-thomann N."/>
            <person name="Stavropoulos S."/>
            <person name="Stetson K."/>
            <person name="Stone C."/>
            <person name="Stone S."/>
            <person name="Stubbs M."/>
            <person name="Talamas J."/>
            <person name="Tchuinga P."/>
            <person name="Tenzing P."/>
            <person name="Tesfaye S."/>
            <person name="Theodore J."/>
            <person name="Thoulutsang Y."/>
            <person name="Topham K."/>
            <person name="Towey S."/>
            <person name="Tsamla T."/>
            <person name="Tsomo N."/>
            <person name="Vallee D."/>
            <person name="Vassiliev H."/>
            <person name="Venkataraman V."/>
            <person name="Vinson J."/>
            <person name="Vo A."/>
            <person name="Wade C."/>
            <person name="Wang S."/>
            <person name="Wangchuk T."/>
            <person name="Wangdi T."/>
            <person name="Whittaker C."/>
            <person name="Wilkinson J."/>
            <person name="Wu Y."/>
            <person name="Wyman D."/>
            <person name="Yadav S."/>
            <person name="Yang S."/>
            <person name="Yang X."/>
            <person name="Yeager S."/>
            <person name="Yee E."/>
            <person name="Young G."/>
            <person name="Zainoun J."/>
            <person name="Zembeck L."/>
            <person name="Zimmer A."/>
            <person name="Zody M."/>
            <person name="Lander E."/>
        </authorList>
    </citation>
    <scope>NUCLEOTIDE SEQUENCE [LARGE SCALE GENOMIC DNA]</scope>
</reference>
<dbReference type="PANTHER" id="PTHR21705">
    <property type="entry name" value="RAI16 PROTEIN-RELATED"/>
    <property type="match status" value="1"/>
</dbReference>
<dbReference type="AlphaFoldDB" id="H2ZI70"/>
<evidence type="ECO:0000313" key="4">
    <source>
        <dbReference type="Proteomes" id="UP000007875"/>
    </source>
</evidence>
<feature type="domain" description="FHF complex subunit HOOK-interacting protein C-terminal" evidence="2">
    <location>
        <begin position="67"/>
        <end position="159"/>
    </location>
</feature>
<dbReference type="Ensembl" id="ENSCSAVT00000017475.1">
    <property type="protein sequence ID" value="ENSCSAVP00000017286.1"/>
    <property type="gene ID" value="ENSCSAVG00000010181.1"/>
</dbReference>
<organism evidence="3 4">
    <name type="scientific">Ciona savignyi</name>
    <name type="common">Pacific transparent sea squirt</name>
    <dbReference type="NCBI Taxonomy" id="51511"/>
    <lineage>
        <taxon>Eukaryota</taxon>
        <taxon>Metazoa</taxon>
        <taxon>Chordata</taxon>
        <taxon>Tunicata</taxon>
        <taxon>Ascidiacea</taxon>
        <taxon>Phlebobranchia</taxon>
        <taxon>Cionidae</taxon>
        <taxon>Ciona</taxon>
    </lineage>
</organism>
<proteinExistence type="inferred from homology"/>
<reference evidence="3" key="2">
    <citation type="submission" date="2025-08" db="UniProtKB">
        <authorList>
            <consortium name="Ensembl"/>
        </authorList>
    </citation>
    <scope>IDENTIFICATION</scope>
</reference>
<name>H2ZI70_CIOSA</name>
<evidence type="ECO:0000256" key="1">
    <source>
        <dbReference type="ARBA" id="ARBA00024336"/>
    </source>
</evidence>
<dbReference type="Pfam" id="PF19311">
    <property type="entry name" value="KELAA"/>
    <property type="match status" value="1"/>
</dbReference>
<dbReference type="HOGENOM" id="CLU_1069422_0_0_1"/>
<comment type="similarity">
    <text evidence="1">Belongs to the FHIP family.</text>
</comment>
<dbReference type="PANTHER" id="PTHR21705:SF11">
    <property type="entry name" value="FHIP FAMILY PROTEIN CG3558"/>
    <property type="match status" value="1"/>
</dbReference>
<keyword evidence="4" id="KW-1185">Reference proteome</keyword>
<dbReference type="InterPro" id="IPR019384">
    <property type="entry name" value="FHIP"/>
</dbReference>
<dbReference type="GeneTree" id="ENSGT00950000182936"/>
<evidence type="ECO:0000259" key="2">
    <source>
        <dbReference type="Pfam" id="PF19314"/>
    </source>
</evidence>
<sequence>MSQTSSNTDELESLGTNATYRFMDTDDEFDDSASMTSSFYEVCDEYSPTVLSITPATPLKLHGLPYTGPLIGTLFAKLDQMISNSLYENLLLTGIISRLASYPQPLLRSFLLNTQMVFHPSVRSLYQVLNSARNKIDVYTAEVPDFTVLVRRAQKFLLARGTLPLSGDARTRNVIRDKPMPVPRVKTKTFGDMFARKKPDRNKSSLLPKLETLLERRDRKAAVKSPTDRSKESGSMFYVKERLQERDERKLRELKTKNAVYACIVLTEFLKELAAIAQEHAVSDITV</sequence>
<dbReference type="Proteomes" id="UP000007875">
    <property type="component" value="Unassembled WGS sequence"/>
</dbReference>
<accession>H2ZI70</accession>
<dbReference type="Pfam" id="PF19314">
    <property type="entry name" value="DUF5917"/>
    <property type="match status" value="1"/>
</dbReference>
<dbReference type="InterPro" id="IPR045668">
    <property type="entry name" value="FHIP_KELAA_motif"/>
</dbReference>